<sequence>MNPRCVQEQTRTLGVWGEPHARIRDSASDRAVSPRALENRH</sequence>
<dbReference type="STRING" id="246196.MSMEG_3588"/>
<evidence type="ECO:0000313" key="2">
    <source>
        <dbReference type="Proteomes" id="UP000000757"/>
    </source>
</evidence>
<dbReference type="KEGG" id="msb:LJ00_17855"/>
<dbReference type="Proteomes" id="UP000000757">
    <property type="component" value="Chromosome"/>
</dbReference>
<dbReference type="AlphaFoldDB" id="A0QYA3"/>
<reference evidence="1 2" key="1">
    <citation type="submission" date="2006-10" db="EMBL/GenBank/DDBJ databases">
        <authorList>
            <person name="Fleischmann R.D."/>
            <person name="Dodson R.J."/>
            <person name="Haft D.H."/>
            <person name="Merkel J.S."/>
            <person name="Nelson W.C."/>
            <person name="Fraser C.M."/>
        </authorList>
    </citation>
    <scope>NUCLEOTIDE SEQUENCE [LARGE SCALE GENOMIC DNA]</scope>
    <source>
        <strain evidence="2">ATCC 700084 / mc(2)155</strain>
    </source>
</reference>
<dbReference type="KEGG" id="msm:MSMEG_3588"/>
<organism evidence="1 2">
    <name type="scientific">Mycolicibacterium smegmatis (strain ATCC 700084 / mc(2)155)</name>
    <name type="common">Mycobacterium smegmatis</name>
    <dbReference type="NCBI Taxonomy" id="246196"/>
    <lineage>
        <taxon>Bacteria</taxon>
        <taxon>Bacillati</taxon>
        <taxon>Actinomycetota</taxon>
        <taxon>Actinomycetes</taxon>
        <taxon>Mycobacteriales</taxon>
        <taxon>Mycobacteriaceae</taxon>
        <taxon>Mycolicibacterium</taxon>
    </lineage>
</organism>
<gene>
    <name evidence="1" type="ordered locus">MSMEG_3588</name>
</gene>
<accession>A0QYA3</accession>
<protein>
    <submittedName>
        <fullName evidence="1">Uncharacterized protein</fullName>
    </submittedName>
</protein>
<name>A0QYA3_MYCS2</name>
<evidence type="ECO:0000313" key="1">
    <source>
        <dbReference type="EMBL" id="ABK72367.1"/>
    </source>
</evidence>
<dbReference type="PATRIC" id="fig|246196.19.peg.3539"/>
<dbReference type="EMBL" id="CP000480">
    <property type="protein sequence ID" value="ABK72367.1"/>
    <property type="molecule type" value="Genomic_DNA"/>
</dbReference>
<keyword evidence="2" id="KW-1185">Reference proteome</keyword>
<proteinExistence type="predicted"/>